<dbReference type="Proteomes" id="UP000007174">
    <property type="component" value="Unassembled WGS sequence"/>
</dbReference>
<accession>H1VAQ5</accession>
<dbReference type="AlphaFoldDB" id="H1VAQ5"/>
<dbReference type="HOGENOM" id="CLU_1411912_0_0_1"/>
<evidence type="ECO:0000313" key="1">
    <source>
        <dbReference type="EMBL" id="CCF37308.1"/>
    </source>
</evidence>
<proteinExistence type="predicted"/>
<name>H1VAQ5_COLHI</name>
<dbReference type="eggNOG" id="ENOG502QPQC">
    <property type="taxonomic scope" value="Eukaryota"/>
</dbReference>
<organism evidence="1 2">
    <name type="scientific">Colletotrichum higginsianum (strain IMI 349063)</name>
    <name type="common">Crucifer anthracnose fungus</name>
    <dbReference type="NCBI Taxonomy" id="759273"/>
    <lineage>
        <taxon>Eukaryota</taxon>
        <taxon>Fungi</taxon>
        <taxon>Dikarya</taxon>
        <taxon>Ascomycota</taxon>
        <taxon>Pezizomycotina</taxon>
        <taxon>Sordariomycetes</taxon>
        <taxon>Hypocreomycetidae</taxon>
        <taxon>Glomerellales</taxon>
        <taxon>Glomerellaceae</taxon>
        <taxon>Colletotrichum</taxon>
        <taxon>Colletotrichum destructivum species complex</taxon>
    </lineage>
</organism>
<protein>
    <submittedName>
        <fullName evidence="1">Uncharacterized protein</fullName>
    </submittedName>
</protein>
<gene>
    <name evidence="1" type="ORF">CH063_08677</name>
</gene>
<feature type="non-terminal residue" evidence="1">
    <location>
        <position position="1"/>
    </location>
</feature>
<reference evidence="2" key="1">
    <citation type="journal article" date="2012" name="Nat. Genet.">
        <title>Lifestyle transitions in plant pathogenic Colletotrichum fungi deciphered by genome and transcriptome analyses.</title>
        <authorList>
            <person name="O'Connell R.J."/>
            <person name="Thon M.R."/>
            <person name="Hacquard S."/>
            <person name="Amyotte S.G."/>
            <person name="Kleemann J."/>
            <person name="Torres M.F."/>
            <person name="Damm U."/>
            <person name="Buiate E.A."/>
            <person name="Epstein L."/>
            <person name="Alkan N."/>
            <person name="Altmueller J."/>
            <person name="Alvarado-Balderrama L."/>
            <person name="Bauser C.A."/>
            <person name="Becker C."/>
            <person name="Birren B.W."/>
            <person name="Chen Z."/>
            <person name="Choi J."/>
            <person name="Crouch J.A."/>
            <person name="Duvick J.P."/>
            <person name="Farman M.A."/>
            <person name="Gan P."/>
            <person name="Heiman D."/>
            <person name="Henrissat B."/>
            <person name="Howard R.J."/>
            <person name="Kabbage M."/>
            <person name="Koch C."/>
            <person name="Kracher B."/>
            <person name="Kubo Y."/>
            <person name="Law A.D."/>
            <person name="Lebrun M.-H."/>
            <person name="Lee Y.-H."/>
            <person name="Miyara I."/>
            <person name="Moore N."/>
            <person name="Neumann U."/>
            <person name="Nordstroem K."/>
            <person name="Panaccione D.G."/>
            <person name="Panstruga R."/>
            <person name="Place M."/>
            <person name="Proctor R.H."/>
            <person name="Prusky D."/>
            <person name="Rech G."/>
            <person name="Reinhardt R."/>
            <person name="Rollins J.A."/>
            <person name="Rounsley S."/>
            <person name="Schardl C.L."/>
            <person name="Schwartz D.C."/>
            <person name="Shenoy N."/>
            <person name="Shirasu K."/>
            <person name="Sikhakolli U.R."/>
            <person name="Stueber K."/>
            <person name="Sukno S.A."/>
            <person name="Sweigard J.A."/>
            <person name="Takano Y."/>
            <person name="Takahara H."/>
            <person name="Trail F."/>
            <person name="van der Does H.C."/>
            <person name="Voll L.M."/>
            <person name="Will I."/>
            <person name="Young S."/>
            <person name="Zeng Q."/>
            <person name="Zhang J."/>
            <person name="Zhou S."/>
            <person name="Dickman M.B."/>
            <person name="Schulze-Lefert P."/>
            <person name="Ver Loren van Themaat E."/>
            <person name="Ma L.-J."/>
            <person name="Vaillancourt L.J."/>
        </authorList>
    </citation>
    <scope>NUCLEOTIDE SEQUENCE [LARGE SCALE GENOMIC DNA]</scope>
    <source>
        <strain evidence="2">IMI 349063</strain>
    </source>
</reference>
<sequence>PVPSLPSTPTLPIVTNLLGTLTGISSTLSSISNSIGQILTPTVNILDPNVLSQVGSIVTSLGSSGPLSFAINEAILQAQRLQTTLSIAESILLVRRLNNEVVQAFSQLLQALEDHRLQLGQASSSTSTTQDSSYSPPDLIRGIFSGLNLSLRGQISLNDQLVKVLDPSVQAPGQAVSDAMRNLLSISLDIYRA</sequence>
<evidence type="ECO:0000313" key="2">
    <source>
        <dbReference type="Proteomes" id="UP000007174"/>
    </source>
</evidence>
<dbReference type="VEuPathDB" id="FungiDB:CH63R_09792"/>
<dbReference type="EMBL" id="CACQ02002406">
    <property type="protein sequence ID" value="CCF37308.1"/>
    <property type="molecule type" value="Genomic_DNA"/>
</dbReference>